<evidence type="ECO:0000256" key="2">
    <source>
        <dbReference type="SAM" id="MobiDB-lite"/>
    </source>
</evidence>
<proteinExistence type="inferred from homology"/>
<evidence type="ECO:0000313" key="3">
    <source>
        <dbReference type="EMBL" id="RRT47645.1"/>
    </source>
</evidence>
<protein>
    <submittedName>
        <fullName evidence="3">Uncharacterized protein</fullName>
    </submittedName>
</protein>
<gene>
    <name evidence="3" type="ORF">B296_00039222</name>
</gene>
<dbReference type="Proteomes" id="UP000287651">
    <property type="component" value="Unassembled WGS sequence"/>
</dbReference>
<name>A0A426Y7E7_ENSVE</name>
<dbReference type="EMBL" id="AMZH03014433">
    <property type="protein sequence ID" value="RRT47645.1"/>
    <property type="molecule type" value="Genomic_DNA"/>
</dbReference>
<dbReference type="PANTHER" id="PTHR33565:SF33">
    <property type="entry name" value="OS08G0453200 PROTEIN"/>
    <property type="match status" value="1"/>
</dbReference>
<dbReference type="PANTHER" id="PTHR33565">
    <property type="entry name" value="DORMANCY-ASSOCIATED PROTEIN 1"/>
    <property type="match status" value="1"/>
</dbReference>
<accession>A0A426Y7E7</accession>
<feature type="compositionally biased region" description="Basic and acidic residues" evidence="2">
    <location>
        <begin position="208"/>
        <end position="221"/>
    </location>
</feature>
<organism evidence="3 4">
    <name type="scientific">Ensete ventricosum</name>
    <name type="common">Abyssinian banana</name>
    <name type="synonym">Musa ensete</name>
    <dbReference type="NCBI Taxonomy" id="4639"/>
    <lineage>
        <taxon>Eukaryota</taxon>
        <taxon>Viridiplantae</taxon>
        <taxon>Streptophyta</taxon>
        <taxon>Embryophyta</taxon>
        <taxon>Tracheophyta</taxon>
        <taxon>Spermatophyta</taxon>
        <taxon>Magnoliopsida</taxon>
        <taxon>Liliopsida</taxon>
        <taxon>Zingiberales</taxon>
        <taxon>Musaceae</taxon>
        <taxon>Ensete</taxon>
    </lineage>
</organism>
<feature type="region of interest" description="Disordered" evidence="2">
    <location>
        <begin position="54"/>
        <end position="74"/>
    </location>
</feature>
<dbReference type="InterPro" id="IPR008406">
    <property type="entry name" value="DRM/ARP"/>
</dbReference>
<feature type="compositionally biased region" description="Gly residues" evidence="2">
    <location>
        <begin position="176"/>
        <end position="194"/>
    </location>
</feature>
<evidence type="ECO:0000313" key="4">
    <source>
        <dbReference type="Proteomes" id="UP000287651"/>
    </source>
</evidence>
<reference evidence="3 4" key="1">
    <citation type="journal article" date="2014" name="Agronomy (Basel)">
        <title>A Draft Genome Sequence for Ensete ventricosum, the Drought-Tolerant Tree Against Hunger.</title>
        <authorList>
            <person name="Harrison J."/>
            <person name="Moore K.A."/>
            <person name="Paszkiewicz K."/>
            <person name="Jones T."/>
            <person name="Grant M."/>
            <person name="Ambacheew D."/>
            <person name="Muzemil S."/>
            <person name="Studholme D.J."/>
        </authorList>
    </citation>
    <scope>NUCLEOTIDE SEQUENCE [LARGE SCALE GENOMIC DNA]</scope>
</reference>
<sequence>MGLLDQLWDDTVAGPPPVGKLRKYNSFSPSSSAAASAAGGVLQVTRSITILRTASSSAATSPRSPSSPASAPDSPLARKLLVTIPSQVPPPTNRQRLPPPPLIPWRRHPALDASSIPLVAFVLLHRAAAVAGGGAVVVGREPGLGRAGFLHAVSGDRPVVLPIDRCRLRLGRLRGDGGTGGGRLRGGRGAGSRVGEGEGVRFGSDGSHAPKAERRREDRGPRPYQACGGAGEGVEAERHRLERRHIEQVHFGTKQKDGVCITGRVLFSTRSSELWREANTGEGHHIKRRETRSGPLDGGRCDAEMLRKMPCRCWESDSWTTGGRGIRWMSKWVPRDFSRYRCGWVGRRCGGAGVRQSTSVRRRALSISCLIRSTGHPRSRS</sequence>
<evidence type="ECO:0000256" key="1">
    <source>
        <dbReference type="ARBA" id="ARBA00010502"/>
    </source>
</evidence>
<feature type="region of interest" description="Disordered" evidence="2">
    <location>
        <begin position="175"/>
        <end position="233"/>
    </location>
</feature>
<comment type="similarity">
    <text evidence="1">Belongs to the DRM1/ARP family.</text>
</comment>
<comment type="caution">
    <text evidence="3">The sequence shown here is derived from an EMBL/GenBank/DDBJ whole genome shotgun (WGS) entry which is preliminary data.</text>
</comment>
<dbReference type="AlphaFoldDB" id="A0A426Y7E7"/>